<proteinExistence type="predicted"/>
<feature type="compositionally biased region" description="Low complexity" evidence="1">
    <location>
        <begin position="52"/>
        <end position="65"/>
    </location>
</feature>
<dbReference type="EMBL" id="BLXT01002187">
    <property type="protein sequence ID" value="GFN91912.1"/>
    <property type="molecule type" value="Genomic_DNA"/>
</dbReference>
<evidence type="ECO:0000313" key="2">
    <source>
        <dbReference type="EMBL" id="GFN91912.1"/>
    </source>
</evidence>
<accession>A0AAV3ZBZ2</accession>
<feature type="region of interest" description="Disordered" evidence="1">
    <location>
        <begin position="52"/>
        <end position="72"/>
    </location>
</feature>
<evidence type="ECO:0000256" key="1">
    <source>
        <dbReference type="SAM" id="MobiDB-lite"/>
    </source>
</evidence>
<dbReference type="Proteomes" id="UP000735302">
    <property type="component" value="Unassembled WGS sequence"/>
</dbReference>
<dbReference type="AlphaFoldDB" id="A0AAV3ZBZ2"/>
<gene>
    <name evidence="2" type="ORF">PoB_001841800</name>
</gene>
<reference evidence="2 3" key="1">
    <citation type="journal article" date="2021" name="Elife">
        <title>Chloroplast acquisition without the gene transfer in kleptoplastic sea slugs, Plakobranchus ocellatus.</title>
        <authorList>
            <person name="Maeda T."/>
            <person name="Takahashi S."/>
            <person name="Yoshida T."/>
            <person name="Shimamura S."/>
            <person name="Takaki Y."/>
            <person name="Nagai Y."/>
            <person name="Toyoda A."/>
            <person name="Suzuki Y."/>
            <person name="Arimoto A."/>
            <person name="Ishii H."/>
            <person name="Satoh N."/>
            <person name="Nishiyama T."/>
            <person name="Hasebe M."/>
            <person name="Maruyama T."/>
            <person name="Minagawa J."/>
            <person name="Obokata J."/>
            <person name="Shigenobu S."/>
        </authorList>
    </citation>
    <scope>NUCLEOTIDE SEQUENCE [LARGE SCALE GENOMIC DNA]</scope>
</reference>
<protein>
    <submittedName>
        <fullName evidence="2">Uncharacterized protein</fullName>
    </submittedName>
</protein>
<organism evidence="2 3">
    <name type="scientific">Plakobranchus ocellatus</name>
    <dbReference type="NCBI Taxonomy" id="259542"/>
    <lineage>
        <taxon>Eukaryota</taxon>
        <taxon>Metazoa</taxon>
        <taxon>Spiralia</taxon>
        <taxon>Lophotrochozoa</taxon>
        <taxon>Mollusca</taxon>
        <taxon>Gastropoda</taxon>
        <taxon>Heterobranchia</taxon>
        <taxon>Euthyneura</taxon>
        <taxon>Panpulmonata</taxon>
        <taxon>Sacoglossa</taxon>
        <taxon>Placobranchoidea</taxon>
        <taxon>Plakobranchidae</taxon>
        <taxon>Plakobranchus</taxon>
    </lineage>
</organism>
<keyword evidence="3" id="KW-1185">Reference proteome</keyword>
<evidence type="ECO:0000313" key="3">
    <source>
        <dbReference type="Proteomes" id="UP000735302"/>
    </source>
</evidence>
<comment type="caution">
    <text evidence="2">The sequence shown here is derived from an EMBL/GenBank/DDBJ whole genome shotgun (WGS) entry which is preliminary data.</text>
</comment>
<sequence length="97" mass="10732">MSVTVSNSRQKNTCRSRVSELAIMSAASRHLESAVRAITPAFCVNLPTQFTGRSLRPRPSSLASRGRGGGQSINVTKVESQFKQREFYDTTERLKAE</sequence>
<name>A0AAV3ZBZ2_9GAST</name>